<keyword evidence="3" id="KW-1185">Reference proteome</keyword>
<dbReference type="OMA" id="NIEFDGA"/>
<sequence>MEDEKDAFYVVRKGDIIGIYTSFSDCQAQAGFSPLDPSISVYKGYGLSKETESYLLSRGLQQAGFSISACDLQDGLFGCLSICPFQDVGEPSCSTLNPSRKNVKLENYVEAQASVGPASVAIPAPNGRIQKQVDTGLNVFQASHQQNSCELKNNIRPVNLVRPACVPAESISFSPKLQKKISDLRNYQELVPSTSKSCTIEFDGASKGNPGQAGAGAVMRAVDGGNEVWLLREGVGVASNNVAEYRAVILGLRTALQKGFKHVKVRGDSLLVCNQIQGIWKCKHENMAKLCKDALLLKKQFLSFTIEHVPREFNSAADAQANRAINLRDGQVEIEMKSRA</sequence>
<dbReference type="Pfam" id="PF13456">
    <property type="entry name" value="RVT_3"/>
    <property type="match status" value="1"/>
</dbReference>
<proteinExistence type="predicted"/>
<dbReference type="GO" id="GO:0004523">
    <property type="term" value="F:RNA-DNA hybrid ribonuclease activity"/>
    <property type="evidence" value="ECO:0007669"/>
    <property type="project" value="EnsemblPlants"/>
</dbReference>
<dbReference type="PANTHER" id="PTHR46387">
    <property type="entry name" value="POLYNUCLEOTIDYL TRANSFERASE, RIBONUCLEASE H-LIKE SUPERFAMILY PROTEIN"/>
    <property type="match status" value="1"/>
</dbReference>
<evidence type="ECO:0000313" key="3">
    <source>
        <dbReference type="Proteomes" id="UP000035740"/>
    </source>
</evidence>
<feature type="domain" description="RNase H type-1" evidence="1">
    <location>
        <begin position="194"/>
        <end position="326"/>
    </location>
</feature>
<dbReference type="Gramene" id="KMS96116">
    <property type="protein sequence ID" value="KMS96116"/>
    <property type="gene ID" value="BVRB_001890"/>
</dbReference>
<dbReference type="InterPro" id="IPR037056">
    <property type="entry name" value="RNase_H1_N_sf"/>
</dbReference>
<dbReference type="ExpressionAtlas" id="A0A0J8B568">
    <property type="expression patterns" value="baseline and differential"/>
</dbReference>
<gene>
    <name evidence="2" type="ORF">BVRB_001890</name>
</gene>
<dbReference type="InterPro" id="IPR002156">
    <property type="entry name" value="RNaseH_domain"/>
</dbReference>
<accession>A0A0J8B568</accession>
<evidence type="ECO:0000313" key="2">
    <source>
        <dbReference type="EMBL" id="KMS96116.1"/>
    </source>
</evidence>
<dbReference type="AlphaFoldDB" id="A0A0J8B568"/>
<dbReference type="SUPFAM" id="SSF53098">
    <property type="entry name" value="Ribonuclease H-like"/>
    <property type="match status" value="1"/>
</dbReference>
<dbReference type="Proteomes" id="UP000035740">
    <property type="component" value="Unassembled WGS sequence"/>
</dbReference>
<reference evidence="2 3" key="1">
    <citation type="journal article" date="2014" name="Nature">
        <title>The genome of the recently domesticated crop plant sugar beet (Beta vulgaris).</title>
        <authorList>
            <person name="Dohm J.C."/>
            <person name="Minoche A.E."/>
            <person name="Holtgrawe D."/>
            <person name="Capella-Gutierrez S."/>
            <person name="Zakrzewski F."/>
            <person name="Tafer H."/>
            <person name="Rupp O."/>
            <person name="Sorensen T.R."/>
            <person name="Stracke R."/>
            <person name="Reinhardt R."/>
            <person name="Goesmann A."/>
            <person name="Kraft T."/>
            <person name="Schulz B."/>
            <person name="Stadler P.F."/>
            <person name="Schmidt T."/>
            <person name="Gabaldon T."/>
            <person name="Lehrach H."/>
            <person name="Weisshaar B."/>
            <person name="Himmelbauer H."/>
        </authorList>
    </citation>
    <scope>NUCLEOTIDE SEQUENCE [LARGE SCALE GENOMIC DNA]</scope>
    <source>
        <tissue evidence="2">Taproot</tissue>
    </source>
</reference>
<dbReference type="PANTHER" id="PTHR46387:SF40">
    <property type="entry name" value="POLYNUCLEOTIDYL TRANSFERASE, RIBONUCLEASE H-LIKE SUPERFAMILY PROTEIN"/>
    <property type="match status" value="1"/>
</dbReference>
<name>A0A0J8B568_BETVV</name>
<protein>
    <recommendedName>
        <fullName evidence="1">RNase H type-1 domain-containing protein</fullName>
    </recommendedName>
</protein>
<dbReference type="InterPro" id="IPR036397">
    <property type="entry name" value="RNaseH_sf"/>
</dbReference>
<dbReference type="OrthoDB" id="2016287at2759"/>
<dbReference type="GO" id="GO:0005634">
    <property type="term" value="C:nucleus"/>
    <property type="evidence" value="ECO:0007669"/>
    <property type="project" value="EnsemblPlants"/>
</dbReference>
<dbReference type="CDD" id="cd09279">
    <property type="entry name" value="RNase_HI_like"/>
    <property type="match status" value="1"/>
</dbReference>
<dbReference type="KEGG" id="bvg:104883567"/>
<dbReference type="eggNOG" id="ENOG502S89Z">
    <property type="taxonomic scope" value="Eukaryota"/>
</dbReference>
<dbReference type="FunFam" id="3.30.420.10:FF:000076">
    <property type="entry name" value="RBR-type E3 ubiquitin transferase"/>
    <property type="match status" value="1"/>
</dbReference>
<dbReference type="Pfam" id="PF01693">
    <property type="entry name" value="Cauli_VI"/>
    <property type="match status" value="1"/>
</dbReference>
<dbReference type="Gene3D" id="3.40.970.10">
    <property type="entry name" value="Ribonuclease H1, N-terminal domain"/>
    <property type="match status" value="1"/>
</dbReference>
<dbReference type="Gene3D" id="3.30.420.10">
    <property type="entry name" value="Ribonuclease H-like superfamily/Ribonuclease H"/>
    <property type="match status" value="1"/>
</dbReference>
<dbReference type="InterPro" id="IPR012337">
    <property type="entry name" value="RNaseH-like_sf"/>
</dbReference>
<dbReference type="GO" id="GO:0003676">
    <property type="term" value="F:nucleic acid binding"/>
    <property type="evidence" value="ECO:0007669"/>
    <property type="project" value="InterPro"/>
</dbReference>
<dbReference type="InterPro" id="IPR011320">
    <property type="entry name" value="RNase_H1_N"/>
</dbReference>
<dbReference type="EMBL" id="KQ090407">
    <property type="protein sequence ID" value="KMS96116.1"/>
    <property type="molecule type" value="Genomic_DNA"/>
</dbReference>
<evidence type="ECO:0000259" key="1">
    <source>
        <dbReference type="PROSITE" id="PS50879"/>
    </source>
</evidence>
<organism evidence="2 3">
    <name type="scientific">Beta vulgaris subsp. vulgaris</name>
    <name type="common">Beet</name>
    <dbReference type="NCBI Taxonomy" id="3555"/>
    <lineage>
        <taxon>Eukaryota</taxon>
        <taxon>Viridiplantae</taxon>
        <taxon>Streptophyta</taxon>
        <taxon>Embryophyta</taxon>
        <taxon>Tracheophyta</taxon>
        <taxon>Spermatophyta</taxon>
        <taxon>Magnoliopsida</taxon>
        <taxon>eudicotyledons</taxon>
        <taxon>Gunneridae</taxon>
        <taxon>Pentapetalae</taxon>
        <taxon>Caryophyllales</taxon>
        <taxon>Chenopodiaceae</taxon>
        <taxon>Betoideae</taxon>
        <taxon>Beta</taxon>
    </lineage>
</organism>
<dbReference type="PROSITE" id="PS50879">
    <property type="entry name" value="RNASE_H_1"/>
    <property type="match status" value="1"/>
</dbReference>